<name>A0ABT8KCI5_9MICO</name>
<protein>
    <submittedName>
        <fullName evidence="2">FAD-binding oxidoreductase</fullName>
        <ecNumber evidence="2">1.-.-.-</ecNumber>
    </submittedName>
</protein>
<feature type="domain" description="FAD dependent oxidoreductase" evidence="1">
    <location>
        <begin position="43"/>
        <end position="408"/>
    </location>
</feature>
<dbReference type="EMBL" id="JAROCF010000001">
    <property type="protein sequence ID" value="MDN4615175.1"/>
    <property type="molecule type" value="Genomic_DNA"/>
</dbReference>
<evidence type="ECO:0000259" key="1">
    <source>
        <dbReference type="Pfam" id="PF01266"/>
    </source>
</evidence>
<dbReference type="GO" id="GO:0016491">
    <property type="term" value="F:oxidoreductase activity"/>
    <property type="evidence" value="ECO:0007669"/>
    <property type="project" value="UniProtKB-KW"/>
</dbReference>
<evidence type="ECO:0000313" key="2">
    <source>
        <dbReference type="EMBL" id="MDN4615175.1"/>
    </source>
</evidence>
<dbReference type="EC" id="1.-.-.-" evidence="2"/>
<evidence type="ECO:0000313" key="3">
    <source>
        <dbReference type="Proteomes" id="UP001174208"/>
    </source>
</evidence>
<dbReference type="InterPro" id="IPR036188">
    <property type="entry name" value="FAD/NAD-bd_sf"/>
</dbReference>
<sequence>MDYRGTSFWFDSIAAASGAAASGAGAEDGYRPRPGLDSDATVDVAIVGAGLTGLWTAYYLQQHDPGLRILLLEKEVAGFGASGRNGGWCSALFPWSASRLEARYGFDAAVAQRRAMVDTVHEVGRVVAAEDIDCDYALGGTVTFARGAAQLAAARAEYEESERFGVDRVALWGTPRVRSRFGVPDAVAATFTPDCARVHPGKLVRGLARVVEARGVTIAEQTEVVGWRDGVVHARSGGVDRRVTAGTVVNATEGFGSQLPQVGRRILPLYSLMIATEPLPAAVWDRIGIAHGQTFTDFRNLIVYGQRTADDRIAFGGRGARYHLGSAVDPAYDRSRRVRDHLVRTLFDLLPDAAGARITHHWGGPLGVPRDWHASVGYDREAQEAWAGGYVGDGLSTTNLAGRTLADLLTGRETALTALPWVGHRSRPWEPEPLRFAGANAGLAAMEAADVEESLTGRPSVLARVVAPLIGH</sequence>
<dbReference type="Pfam" id="PF01266">
    <property type="entry name" value="DAO"/>
    <property type="match status" value="1"/>
</dbReference>
<dbReference type="RefSeq" id="WP_301208674.1">
    <property type="nucleotide sequence ID" value="NZ_JAROCF010000001.1"/>
</dbReference>
<gene>
    <name evidence="2" type="ORF">P5G50_12025</name>
</gene>
<dbReference type="InterPro" id="IPR006076">
    <property type="entry name" value="FAD-dep_OxRdtase"/>
</dbReference>
<reference evidence="2" key="1">
    <citation type="submission" date="2023-06" db="EMBL/GenBank/DDBJ databases">
        <title>MT1 and MT2 Draft Genomes of Novel Species.</title>
        <authorList>
            <person name="Venkateswaran K."/>
        </authorList>
    </citation>
    <scope>NUCLEOTIDE SEQUENCE</scope>
    <source>
        <strain evidence="2">F6_8S_P_1B</strain>
    </source>
</reference>
<dbReference type="SUPFAM" id="SSF51905">
    <property type="entry name" value="FAD/NAD(P)-binding domain"/>
    <property type="match status" value="1"/>
</dbReference>
<comment type="caution">
    <text evidence="2">The sequence shown here is derived from an EMBL/GenBank/DDBJ whole genome shotgun (WGS) entry which is preliminary data.</text>
</comment>
<keyword evidence="2" id="KW-0560">Oxidoreductase</keyword>
<accession>A0ABT8KCI5</accession>
<dbReference type="PANTHER" id="PTHR13847:SF285">
    <property type="entry name" value="FAD DEPENDENT OXIDOREDUCTASE DOMAIN-CONTAINING PROTEIN"/>
    <property type="match status" value="1"/>
</dbReference>
<dbReference type="Gene3D" id="3.30.9.10">
    <property type="entry name" value="D-Amino Acid Oxidase, subunit A, domain 2"/>
    <property type="match status" value="1"/>
</dbReference>
<dbReference type="PANTHER" id="PTHR13847">
    <property type="entry name" value="SARCOSINE DEHYDROGENASE-RELATED"/>
    <property type="match status" value="1"/>
</dbReference>
<keyword evidence="3" id="KW-1185">Reference proteome</keyword>
<organism evidence="2 3">
    <name type="scientific">Leifsonia williamsii</name>
    <dbReference type="NCBI Taxonomy" id="3035919"/>
    <lineage>
        <taxon>Bacteria</taxon>
        <taxon>Bacillati</taxon>
        <taxon>Actinomycetota</taxon>
        <taxon>Actinomycetes</taxon>
        <taxon>Micrococcales</taxon>
        <taxon>Microbacteriaceae</taxon>
        <taxon>Leifsonia</taxon>
    </lineage>
</organism>
<dbReference type="Gene3D" id="3.50.50.60">
    <property type="entry name" value="FAD/NAD(P)-binding domain"/>
    <property type="match status" value="1"/>
</dbReference>
<proteinExistence type="predicted"/>
<dbReference type="Proteomes" id="UP001174208">
    <property type="component" value="Unassembled WGS sequence"/>
</dbReference>